<dbReference type="AlphaFoldDB" id="A0AAW1RDX8"/>
<dbReference type="PANTHER" id="PTHR31591">
    <property type="entry name" value="UPF0613 PROTEIN PB24D3.06C"/>
    <property type="match status" value="1"/>
</dbReference>
<evidence type="ECO:0000313" key="2">
    <source>
        <dbReference type="Proteomes" id="UP001445335"/>
    </source>
</evidence>
<organism evidence="1 2">
    <name type="scientific">Elliptochloris bilobata</name>
    <dbReference type="NCBI Taxonomy" id="381761"/>
    <lineage>
        <taxon>Eukaryota</taxon>
        <taxon>Viridiplantae</taxon>
        <taxon>Chlorophyta</taxon>
        <taxon>core chlorophytes</taxon>
        <taxon>Trebouxiophyceae</taxon>
        <taxon>Trebouxiophyceae incertae sedis</taxon>
        <taxon>Elliptochloris clade</taxon>
        <taxon>Elliptochloris</taxon>
    </lineage>
</organism>
<dbReference type="Proteomes" id="UP001445335">
    <property type="component" value="Unassembled WGS sequence"/>
</dbReference>
<dbReference type="SUPFAM" id="SSF53474">
    <property type="entry name" value="alpha/beta-Hydrolases"/>
    <property type="match status" value="1"/>
</dbReference>
<reference evidence="1 2" key="1">
    <citation type="journal article" date="2024" name="Nat. Commun.">
        <title>Phylogenomics reveals the evolutionary origins of lichenization in chlorophyte algae.</title>
        <authorList>
            <person name="Puginier C."/>
            <person name="Libourel C."/>
            <person name="Otte J."/>
            <person name="Skaloud P."/>
            <person name="Haon M."/>
            <person name="Grisel S."/>
            <person name="Petersen M."/>
            <person name="Berrin J.G."/>
            <person name="Delaux P.M."/>
            <person name="Dal Grande F."/>
            <person name="Keller J."/>
        </authorList>
    </citation>
    <scope>NUCLEOTIDE SEQUENCE [LARGE SCALE GENOMIC DNA]</scope>
    <source>
        <strain evidence="1 2">SAG 245.80</strain>
    </source>
</reference>
<dbReference type="PANTHER" id="PTHR31591:SF1">
    <property type="entry name" value="UPF0613 PROTEIN PB24D3.06C"/>
    <property type="match status" value="1"/>
</dbReference>
<dbReference type="InterPro" id="IPR029058">
    <property type="entry name" value="AB_hydrolase_fold"/>
</dbReference>
<sequence length="273" mass="29426">MTGSYSRNPRHFILVGGLTDDFFPTTYVQLLTERLNDMEWSIVQPLLASSGTGYGTSSLDQDAYQLDQLAQHLRSFYNSQGIVMMGHSTGCQDTVRYVQRNYSMDPSAPPLMGVILQAPVSDRQFREAYNNDNADDLQRADGMIAGGQGDAILKREKPLGNAPITANRFHAIAARGGDDDMFSSDLSDADLKRILGPLAALPTGFVLSGNDSTVPPFVDIPALARRFVAAVGPSAQSIVVPGADHSLQGFEREAVDSVMALMARVNRTALASA</sequence>
<protein>
    <submittedName>
        <fullName evidence="1">Uncharacterized protein</fullName>
    </submittedName>
</protein>
<name>A0AAW1RDX8_9CHLO</name>
<comment type="caution">
    <text evidence="1">The sequence shown here is derived from an EMBL/GenBank/DDBJ whole genome shotgun (WGS) entry which is preliminary data.</text>
</comment>
<gene>
    <name evidence="1" type="ORF">WJX81_000330</name>
</gene>
<proteinExistence type="predicted"/>
<accession>A0AAW1RDX8</accession>
<dbReference type="Gene3D" id="3.40.50.1820">
    <property type="entry name" value="alpha/beta hydrolase"/>
    <property type="match status" value="1"/>
</dbReference>
<keyword evidence="2" id="KW-1185">Reference proteome</keyword>
<evidence type="ECO:0000313" key="1">
    <source>
        <dbReference type="EMBL" id="KAK9831837.1"/>
    </source>
</evidence>
<dbReference type="EMBL" id="JALJOU010000044">
    <property type="protein sequence ID" value="KAK9831837.1"/>
    <property type="molecule type" value="Genomic_DNA"/>
</dbReference>
<dbReference type="InterPro" id="IPR013744">
    <property type="entry name" value="SidJ"/>
</dbReference>
<dbReference type="Pfam" id="PF08538">
    <property type="entry name" value="DUF1749"/>
    <property type="match status" value="1"/>
</dbReference>